<dbReference type="InterPro" id="IPR016161">
    <property type="entry name" value="Ald_DH/histidinol_DH"/>
</dbReference>
<dbReference type="InterPro" id="IPR016162">
    <property type="entry name" value="Ald_DH_N"/>
</dbReference>
<dbReference type="OrthoDB" id="2644916at2"/>
<dbReference type="AlphaFoldDB" id="A0A4R4VMY7"/>
<dbReference type="GO" id="GO:0016878">
    <property type="term" value="F:acid-thiol ligase activity"/>
    <property type="evidence" value="ECO:0007669"/>
    <property type="project" value="UniProtKB-ARBA"/>
</dbReference>
<dbReference type="Gene3D" id="3.40.309.10">
    <property type="entry name" value="Aldehyde Dehydrogenase, Chain A, domain 2"/>
    <property type="match status" value="1"/>
</dbReference>
<organism evidence="5 6">
    <name type="scientific">Saccharopolyspora terrae</name>
    <dbReference type="NCBI Taxonomy" id="2530384"/>
    <lineage>
        <taxon>Bacteria</taxon>
        <taxon>Bacillati</taxon>
        <taxon>Actinomycetota</taxon>
        <taxon>Actinomycetes</taxon>
        <taxon>Pseudonocardiales</taxon>
        <taxon>Pseudonocardiaceae</taxon>
        <taxon>Saccharopolyspora</taxon>
    </lineage>
</organism>
<dbReference type="InterPro" id="IPR000873">
    <property type="entry name" value="AMP-dep_synth/lig_dom"/>
</dbReference>
<dbReference type="Gene3D" id="3.40.605.10">
    <property type="entry name" value="Aldehyde Dehydrogenase, Chain A, domain 1"/>
    <property type="match status" value="1"/>
</dbReference>
<dbReference type="InterPro" id="IPR016163">
    <property type="entry name" value="Ald_DH_C"/>
</dbReference>
<feature type="region of interest" description="Disordered" evidence="2">
    <location>
        <begin position="1"/>
        <end position="25"/>
    </location>
</feature>
<dbReference type="Gene3D" id="3.30.300.30">
    <property type="match status" value="1"/>
</dbReference>
<dbReference type="CDD" id="cd04433">
    <property type="entry name" value="AFD_class_I"/>
    <property type="match status" value="1"/>
</dbReference>
<dbReference type="EMBL" id="SMKS01000024">
    <property type="protein sequence ID" value="TDD05337.1"/>
    <property type="molecule type" value="Genomic_DNA"/>
</dbReference>
<dbReference type="Pfam" id="PF00171">
    <property type="entry name" value="Aldedh"/>
    <property type="match status" value="1"/>
</dbReference>
<dbReference type="SUPFAM" id="SSF56801">
    <property type="entry name" value="Acetyl-CoA synthetase-like"/>
    <property type="match status" value="1"/>
</dbReference>
<keyword evidence="1" id="KW-0560">Oxidoreductase</keyword>
<evidence type="ECO:0000256" key="1">
    <source>
        <dbReference type="ARBA" id="ARBA00023002"/>
    </source>
</evidence>
<dbReference type="InterPro" id="IPR042099">
    <property type="entry name" value="ANL_N_sf"/>
</dbReference>
<feature type="domain" description="AMP-dependent synthetase/ligase" evidence="4">
    <location>
        <begin position="44"/>
        <end position="364"/>
    </location>
</feature>
<dbReference type="InterPro" id="IPR020845">
    <property type="entry name" value="AMP-binding_CS"/>
</dbReference>
<proteinExistence type="predicted"/>
<dbReference type="PANTHER" id="PTHR43767:SF1">
    <property type="entry name" value="NONRIBOSOMAL PEPTIDE SYNTHASE PES1 (EUROFUNG)-RELATED"/>
    <property type="match status" value="1"/>
</dbReference>
<evidence type="ECO:0000313" key="6">
    <source>
        <dbReference type="Proteomes" id="UP000295674"/>
    </source>
</evidence>
<gene>
    <name evidence="5" type="ORF">E1181_15585</name>
</gene>
<evidence type="ECO:0000256" key="2">
    <source>
        <dbReference type="SAM" id="MobiDB-lite"/>
    </source>
</evidence>
<sequence>MRTDRPHSNSAHGTTGRRGLMGDNANGGLITEDGVVGRDQVAWDAALLANRLRGRGVRAGDRVVLSAANSAEFVVALFALIAVDVSIVLVDHRQTAKEHRRSIAHAKVEWLLCDETVPADELDVETISLGNVLSEVRLSRPVDAFADVQDALSFEPWYRRDDGLVLWSSGTTGTPKGIVRSGGSVRDNIERTQRRMGYVGTDVLMPLLPFSHQYGLSIILLWWWSEFTLVVNPSNRLDRALDRISEHGVTVVDATPSSYDTMLAIYGKRTRYHGSLASVRMWCVGGAPLPAALSGRFRTVLGKPLLDGYGSSEAGNIALAVEPDPRGVGRALDGVDIRIVDAQGDSLPPGERGEIVVRTPDYMNALLGEDGEPVPILDRDYRTNDLGWLDDQGNLTLVGRKQAVHRLGHTIYPDALVEKVERCGRPVRVIPFDNERLGSELVFVVADEQDRSPGHWRARFADELAEYERPNRVVVVPEFPLNLNGKVDIEALSEVARGRVHGDAPSIPHPERLRALRSVVEFLQSQRSQVHELLTEVSHHATVNGEIDLCIRTLEGAQDEVLKHRPRAVGGAAVFMPSNIPLYSYVLYLLIPSLYCDQISFRASSKIADLTRKLHELLSPAHKLPIHDCSMAQREFIAGPVAESELVVFTGTYHNAEKVRRQLSSEQLFVFFGQGVNPFIVGSDADLRSAIPALIDVRMINSGQDCFGPDRIFVHDSVADVFVPALCHYAAKLRHGDNRDTTSDYGSMYYLEAFADSFDYLRRNSRHIVSGGEVSIIDMHLRPTVLELPLDPKAQAAEMFAPIFNVVRYSTDDELLSVLNSPYYIDRAMGATVYGDMPEVVEFLRKRHHVTINSTLVDHDDGNEPFGGRGIVANYAALGNRRVAEPLLLSKAVAEHLGTESRRRELIGAADV</sequence>
<protein>
    <submittedName>
        <fullName evidence="5">Aldehyde dehydrogenase family protein</fullName>
    </submittedName>
</protein>
<reference evidence="5 6" key="1">
    <citation type="submission" date="2019-03" db="EMBL/GenBank/DDBJ databases">
        <title>Draft genome sequences of novel Actinobacteria.</title>
        <authorList>
            <person name="Sahin N."/>
            <person name="Ay H."/>
            <person name="Saygin H."/>
        </authorList>
    </citation>
    <scope>NUCLEOTIDE SEQUENCE [LARGE SCALE GENOMIC DNA]</scope>
    <source>
        <strain evidence="5 6">16K309</strain>
    </source>
</reference>
<evidence type="ECO:0000313" key="5">
    <source>
        <dbReference type="EMBL" id="TDD05337.1"/>
    </source>
</evidence>
<dbReference type="Gene3D" id="3.40.50.12780">
    <property type="entry name" value="N-terminal domain of ligase-like"/>
    <property type="match status" value="1"/>
</dbReference>
<evidence type="ECO:0000259" key="4">
    <source>
        <dbReference type="Pfam" id="PF00501"/>
    </source>
</evidence>
<dbReference type="InterPro" id="IPR050237">
    <property type="entry name" value="ATP-dep_AMP-bd_enzyme"/>
</dbReference>
<dbReference type="InterPro" id="IPR045851">
    <property type="entry name" value="AMP-bd_C_sf"/>
</dbReference>
<name>A0A4R4VMY7_9PSEU</name>
<dbReference type="SUPFAM" id="SSF53720">
    <property type="entry name" value="ALDH-like"/>
    <property type="match status" value="1"/>
</dbReference>
<dbReference type="PANTHER" id="PTHR43767">
    <property type="entry name" value="LONG-CHAIN-FATTY-ACID--COA LIGASE"/>
    <property type="match status" value="1"/>
</dbReference>
<keyword evidence="6" id="KW-1185">Reference proteome</keyword>
<dbReference type="GO" id="GO:0016620">
    <property type="term" value="F:oxidoreductase activity, acting on the aldehyde or oxo group of donors, NAD or NADP as acceptor"/>
    <property type="evidence" value="ECO:0007669"/>
    <property type="project" value="InterPro"/>
</dbReference>
<dbReference type="Proteomes" id="UP000295674">
    <property type="component" value="Unassembled WGS sequence"/>
</dbReference>
<feature type="domain" description="Aldehyde dehydrogenase" evidence="3">
    <location>
        <begin position="645"/>
        <end position="869"/>
    </location>
</feature>
<comment type="caution">
    <text evidence="5">The sequence shown here is derived from an EMBL/GenBank/DDBJ whole genome shotgun (WGS) entry which is preliminary data.</text>
</comment>
<accession>A0A4R4VMY7</accession>
<evidence type="ECO:0000259" key="3">
    <source>
        <dbReference type="Pfam" id="PF00171"/>
    </source>
</evidence>
<dbReference type="Pfam" id="PF00501">
    <property type="entry name" value="AMP-binding"/>
    <property type="match status" value="1"/>
</dbReference>
<dbReference type="PROSITE" id="PS00455">
    <property type="entry name" value="AMP_BINDING"/>
    <property type="match status" value="1"/>
</dbReference>
<dbReference type="InterPro" id="IPR015590">
    <property type="entry name" value="Aldehyde_DH_dom"/>
</dbReference>